<dbReference type="RefSeq" id="XP_035321646.1">
    <property type="nucleotide sequence ID" value="XM_035468512.1"/>
</dbReference>
<dbReference type="Proteomes" id="UP000749293">
    <property type="component" value="Unassembled WGS sequence"/>
</dbReference>
<evidence type="ECO:0008006" key="3">
    <source>
        <dbReference type="Google" id="ProtNLM"/>
    </source>
</evidence>
<keyword evidence="2" id="KW-1185">Reference proteome</keyword>
<protein>
    <recommendedName>
        <fullName evidence="3">Metallothionein</fullName>
    </recommendedName>
</protein>
<organism evidence="1 2">
    <name type="scientific">Geosmithia morbida</name>
    <dbReference type="NCBI Taxonomy" id="1094350"/>
    <lineage>
        <taxon>Eukaryota</taxon>
        <taxon>Fungi</taxon>
        <taxon>Dikarya</taxon>
        <taxon>Ascomycota</taxon>
        <taxon>Pezizomycotina</taxon>
        <taxon>Sordariomycetes</taxon>
        <taxon>Hypocreomycetidae</taxon>
        <taxon>Hypocreales</taxon>
        <taxon>Bionectriaceae</taxon>
        <taxon>Geosmithia</taxon>
    </lineage>
</organism>
<evidence type="ECO:0000313" key="1">
    <source>
        <dbReference type="EMBL" id="KAF4122994.1"/>
    </source>
</evidence>
<comment type="caution">
    <text evidence="1">The sequence shown here is derived from an EMBL/GenBank/DDBJ whole genome shotgun (WGS) entry which is preliminary data.</text>
</comment>
<gene>
    <name evidence="1" type="ORF">GMORB2_6542</name>
</gene>
<dbReference type="AlphaFoldDB" id="A0A9P4YWD4"/>
<proteinExistence type="predicted"/>
<name>A0A9P4YWD4_9HYPO</name>
<dbReference type="EMBL" id="JAANYQ010000007">
    <property type="protein sequence ID" value="KAF4122994.1"/>
    <property type="molecule type" value="Genomic_DNA"/>
</dbReference>
<accession>A0A9P4YWD4</accession>
<dbReference type="GeneID" id="55972767"/>
<evidence type="ECO:0000313" key="2">
    <source>
        <dbReference type="Proteomes" id="UP000749293"/>
    </source>
</evidence>
<reference evidence="1" key="1">
    <citation type="submission" date="2020-03" db="EMBL/GenBank/DDBJ databases">
        <title>Site-based positive gene gene selection in Geosmithia morbida across the United States reveals a broad range of putative effectors and factors for local host and environmental adapation.</title>
        <authorList>
            <person name="Onufrak A."/>
            <person name="Murdoch R.W."/>
            <person name="Gazis R."/>
            <person name="Huff M."/>
            <person name="Staton M."/>
            <person name="Klingeman W."/>
            <person name="Hadziabdic D."/>
        </authorList>
    </citation>
    <scope>NUCLEOTIDE SEQUENCE</scope>
    <source>
        <strain evidence="1">1262</strain>
    </source>
</reference>
<sequence length="45" mass="4537">MAVAYCCLALPSSQVVIDLGPSTYTCATCNCAGSCDACKCDSCGH</sequence>